<dbReference type="InterPro" id="IPR046348">
    <property type="entry name" value="SIS_dom_sf"/>
</dbReference>
<evidence type="ECO:0000259" key="2">
    <source>
        <dbReference type="PROSITE" id="PS51464"/>
    </source>
</evidence>
<dbReference type="AlphaFoldDB" id="A0A5P9NHG7"/>
<evidence type="ECO:0000313" key="3">
    <source>
        <dbReference type="EMBL" id="QFU74969.1"/>
    </source>
</evidence>
<dbReference type="PROSITE" id="PS51464">
    <property type="entry name" value="SIS"/>
    <property type="match status" value="1"/>
</dbReference>
<evidence type="ECO:0000313" key="4">
    <source>
        <dbReference type="Proteomes" id="UP000326287"/>
    </source>
</evidence>
<dbReference type="CDD" id="cd05006">
    <property type="entry name" value="SIS_GmhA"/>
    <property type="match status" value="1"/>
</dbReference>
<dbReference type="InterPro" id="IPR050099">
    <property type="entry name" value="SIS_GmhA/DiaA_subfam"/>
</dbReference>
<dbReference type="PANTHER" id="PTHR30390:SF6">
    <property type="entry name" value="DNAA INITIATOR-ASSOCIATING PROTEIN DIAA"/>
    <property type="match status" value="1"/>
</dbReference>
<dbReference type="Pfam" id="PF13580">
    <property type="entry name" value="SIS_2"/>
    <property type="match status" value="1"/>
</dbReference>
<dbReference type="GO" id="GO:0097367">
    <property type="term" value="F:carbohydrate derivative binding"/>
    <property type="evidence" value="ECO:0007669"/>
    <property type="project" value="InterPro"/>
</dbReference>
<accession>A0A5P9NHG7</accession>
<gene>
    <name evidence="3" type="ORF">EY643_04540</name>
</gene>
<name>A0A5P9NHG7_9GAMM</name>
<dbReference type="GO" id="GO:1901135">
    <property type="term" value="P:carbohydrate derivative metabolic process"/>
    <property type="evidence" value="ECO:0007669"/>
    <property type="project" value="InterPro"/>
</dbReference>
<dbReference type="OrthoDB" id="9810929at2"/>
<dbReference type="SUPFAM" id="SSF53697">
    <property type="entry name" value="SIS domain"/>
    <property type="match status" value="1"/>
</dbReference>
<protein>
    <submittedName>
        <fullName evidence="3">SIS domain-containing protein</fullName>
    </submittedName>
</protein>
<dbReference type="Gene3D" id="3.40.50.10490">
    <property type="entry name" value="Glucose-6-phosphate isomerase like protein, domain 1"/>
    <property type="match status" value="1"/>
</dbReference>
<dbReference type="Proteomes" id="UP000326287">
    <property type="component" value="Chromosome"/>
</dbReference>
<sequence>MNLPSAGFAQPSETQDCTTTKRDTVDHYQIIAERFQNTLESAAMSVDQLADPIASACELITQALLQDRKIISCGAGVDAALSQLFSNSLLYSLGEERPALPAISLGWDAGASPTAPAAHRFSHTLRALGQEGDVLLTISSAEPDPSVISALEVAGERGMTTVALCNANDIPDAMFSITINGTTRRTVVELHTMVLQTLCELIEASLFGTGH</sequence>
<reference evidence="3 4" key="1">
    <citation type="submission" date="2019-02" db="EMBL/GenBank/DDBJ databases">
        <authorList>
            <person name="Li S.-H."/>
        </authorList>
    </citation>
    <scope>NUCLEOTIDE SEQUENCE [LARGE SCALE GENOMIC DNA]</scope>
    <source>
        <strain evidence="3 4">IMCC14385</strain>
    </source>
</reference>
<dbReference type="InterPro" id="IPR035461">
    <property type="entry name" value="GmhA/DiaA"/>
</dbReference>
<keyword evidence="4" id="KW-1185">Reference proteome</keyword>
<proteinExistence type="predicted"/>
<dbReference type="PANTHER" id="PTHR30390">
    <property type="entry name" value="SEDOHEPTULOSE 7-PHOSPHATE ISOMERASE / DNAA INITIATOR-ASSOCIATING FACTOR FOR REPLICATION INITIATION"/>
    <property type="match status" value="1"/>
</dbReference>
<dbReference type="EMBL" id="CP036422">
    <property type="protein sequence ID" value="QFU74969.1"/>
    <property type="molecule type" value="Genomic_DNA"/>
</dbReference>
<dbReference type="KEGG" id="halc:EY643_04540"/>
<feature type="region of interest" description="Disordered" evidence="1">
    <location>
        <begin position="1"/>
        <end position="20"/>
    </location>
</feature>
<evidence type="ECO:0000256" key="1">
    <source>
        <dbReference type="SAM" id="MobiDB-lite"/>
    </source>
</evidence>
<feature type="domain" description="SIS" evidence="2">
    <location>
        <begin position="60"/>
        <end position="211"/>
    </location>
</feature>
<organism evidence="3 4">
    <name type="scientific">Halioglobus maricola</name>
    <dbReference type="NCBI Taxonomy" id="2601894"/>
    <lineage>
        <taxon>Bacteria</taxon>
        <taxon>Pseudomonadati</taxon>
        <taxon>Pseudomonadota</taxon>
        <taxon>Gammaproteobacteria</taxon>
        <taxon>Cellvibrionales</taxon>
        <taxon>Halieaceae</taxon>
        <taxon>Halioglobus</taxon>
    </lineage>
</organism>
<dbReference type="InterPro" id="IPR001347">
    <property type="entry name" value="SIS_dom"/>
</dbReference>